<evidence type="ECO:0000256" key="5">
    <source>
        <dbReference type="ARBA" id="ARBA00022692"/>
    </source>
</evidence>
<evidence type="ECO:0000256" key="1">
    <source>
        <dbReference type="ARBA" id="ARBA00004651"/>
    </source>
</evidence>
<feature type="transmembrane region" description="Helical" evidence="8">
    <location>
        <begin position="14"/>
        <end position="31"/>
    </location>
</feature>
<dbReference type="Proteomes" id="UP001597191">
    <property type="component" value="Unassembled WGS sequence"/>
</dbReference>
<keyword evidence="6 8" id="KW-1133">Transmembrane helix</keyword>
<dbReference type="RefSeq" id="WP_125649450.1">
    <property type="nucleotide sequence ID" value="NZ_JBHTOH010000036.1"/>
</dbReference>
<dbReference type="PANTHER" id="PTHR34979">
    <property type="entry name" value="INNER MEMBRANE PROTEIN YGAZ"/>
    <property type="match status" value="1"/>
</dbReference>
<evidence type="ECO:0000256" key="2">
    <source>
        <dbReference type="ARBA" id="ARBA00010735"/>
    </source>
</evidence>
<evidence type="ECO:0000313" key="10">
    <source>
        <dbReference type="Proteomes" id="UP001597191"/>
    </source>
</evidence>
<proteinExistence type="inferred from homology"/>
<accession>A0ABW4BNB6</accession>
<feature type="transmembrane region" description="Helical" evidence="8">
    <location>
        <begin position="43"/>
        <end position="63"/>
    </location>
</feature>
<dbReference type="Pfam" id="PF03591">
    <property type="entry name" value="AzlC"/>
    <property type="match status" value="1"/>
</dbReference>
<comment type="caution">
    <text evidence="9">The sequence shown here is derived from an EMBL/GenBank/DDBJ whole genome shotgun (WGS) entry which is preliminary data.</text>
</comment>
<comment type="similarity">
    <text evidence="2">Belongs to the AzlC family.</text>
</comment>
<evidence type="ECO:0000256" key="6">
    <source>
        <dbReference type="ARBA" id="ARBA00022989"/>
    </source>
</evidence>
<evidence type="ECO:0000256" key="7">
    <source>
        <dbReference type="ARBA" id="ARBA00023136"/>
    </source>
</evidence>
<feature type="transmembrane region" description="Helical" evidence="8">
    <location>
        <begin position="163"/>
        <end position="181"/>
    </location>
</feature>
<reference evidence="10" key="1">
    <citation type="journal article" date="2019" name="Int. J. Syst. Evol. Microbiol.">
        <title>The Global Catalogue of Microorganisms (GCM) 10K type strain sequencing project: providing services to taxonomists for standard genome sequencing and annotation.</title>
        <authorList>
            <consortium name="The Broad Institute Genomics Platform"/>
            <consortium name="The Broad Institute Genome Sequencing Center for Infectious Disease"/>
            <person name="Wu L."/>
            <person name="Ma J."/>
        </authorList>
    </citation>
    <scope>NUCLEOTIDE SEQUENCE [LARGE SCALE GENOMIC DNA]</scope>
    <source>
        <strain evidence="10">CCM 8937</strain>
    </source>
</reference>
<keyword evidence="3" id="KW-0813">Transport</keyword>
<protein>
    <submittedName>
        <fullName evidence="9">AzlC family ABC transporter permease</fullName>
    </submittedName>
</protein>
<keyword evidence="7 8" id="KW-0472">Membrane</keyword>
<keyword evidence="4" id="KW-1003">Cell membrane</keyword>
<evidence type="ECO:0000256" key="8">
    <source>
        <dbReference type="SAM" id="Phobius"/>
    </source>
</evidence>
<feature type="transmembrane region" description="Helical" evidence="8">
    <location>
        <begin position="216"/>
        <end position="234"/>
    </location>
</feature>
<organism evidence="9 10">
    <name type="scientific">Lapidilactobacillus gannanensis</name>
    <dbReference type="NCBI Taxonomy" id="2486002"/>
    <lineage>
        <taxon>Bacteria</taxon>
        <taxon>Bacillati</taxon>
        <taxon>Bacillota</taxon>
        <taxon>Bacilli</taxon>
        <taxon>Lactobacillales</taxon>
        <taxon>Lactobacillaceae</taxon>
        <taxon>Lapidilactobacillus</taxon>
    </lineage>
</organism>
<feature type="transmembrane region" description="Helical" evidence="8">
    <location>
        <begin position="193"/>
        <end position="210"/>
    </location>
</feature>
<comment type="subcellular location">
    <subcellularLocation>
        <location evidence="1">Cell membrane</location>
        <topology evidence="1">Multi-pass membrane protein</topology>
    </subcellularLocation>
</comment>
<dbReference type="InterPro" id="IPR011606">
    <property type="entry name" value="Brnchd-chn_aa_trnsp_permease"/>
</dbReference>
<dbReference type="PANTHER" id="PTHR34979:SF1">
    <property type="entry name" value="INNER MEMBRANE PROTEIN YGAZ"/>
    <property type="match status" value="1"/>
</dbReference>
<feature type="transmembrane region" description="Helical" evidence="8">
    <location>
        <begin position="129"/>
        <end position="157"/>
    </location>
</feature>
<dbReference type="EMBL" id="JBHTOH010000036">
    <property type="protein sequence ID" value="MFD1411158.1"/>
    <property type="molecule type" value="Genomic_DNA"/>
</dbReference>
<keyword evidence="10" id="KW-1185">Reference proteome</keyword>
<gene>
    <name evidence="9" type="ORF">ACFQ4R_06030</name>
</gene>
<evidence type="ECO:0000313" key="9">
    <source>
        <dbReference type="EMBL" id="MFD1411158.1"/>
    </source>
</evidence>
<evidence type="ECO:0000256" key="4">
    <source>
        <dbReference type="ARBA" id="ARBA00022475"/>
    </source>
</evidence>
<name>A0ABW4BNB6_9LACO</name>
<feature type="transmembrane region" description="Helical" evidence="8">
    <location>
        <begin position="69"/>
        <end position="90"/>
    </location>
</feature>
<keyword evidence="5 8" id="KW-0812">Transmembrane</keyword>
<sequence length="235" mass="25388">MNDDLTRRAGWHEAIPIGFSYFGISLALGIVGRAAGISPGLMLLMSALIFAGSAQFVLISLLLTQEPVMAIVAATFLINARLILLGITLAPHFKQQSFLKTILLASLLTDESFALAINKINYTKGRLTFAWFHGAALLPYLVCLSATLIGALLGGLLTNPERFGVDFAVIAMFIGLTYLQFESDQQLPKTLQLILIGCSLVMVYFGMIIIPGRLLILAVTLVGCAIGVILKHVYF</sequence>
<evidence type="ECO:0000256" key="3">
    <source>
        <dbReference type="ARBA" id="ARBA00022448"/>
    </source>
</evidence>